<sequence length="180" mass="19866">MTPKQQRFVEEYLVDLNGTQAAIRAGYSARTAESQASRLLRNAKVLDAVAAAQAERSERTAIDAEWVLRRLAMEAEADLGDLYDAEGTLKPIGEWPLIWRQGLVAGIDVEEIRVEGVTIGNVRKLKLSDRVKRLELIGKHVDVNAFKENLDHRSSDGSMSPPSLKDFYGGMGKADEGRDG</sequence>
<proteinExistence type="predicted"/>
<evidence type="ECO:0000313" key="5">
    <source>
        <dbReference type="Proteomes" id="UP000605099"/>
    </source>
</evidence>
<evidence type="ECO:0000256" key="2">
    <source>
        <dbReference type="ARBA" id="ARBA00023219"/>
    </source>
</evidence>
<dbReference type="PANTHER" id="PTHR41328">
    <property type="entry name" value="TERMINASE SMALL SUBUNIT-RELATED"/>
    <property type="match status" value="1"/>
</dbReference>
<evidence type="ECO:0000256" key="1">
    <source>
        <dbReference type="ARBA" id="ARBA00022612"/>
    </source>
</evidence>
<dbReference type="Gene3D" id="1.10.10.1400">
    <property type="entry name" value="Terminase, small subunit, N-terminal DNA-binding domain, HTH motif"/>
    <property type="match status" value="1"/>
</dbReference>
<dbReference type="Proteomes" id="UP000605099">
    <property type="component" value="Unassembled WGS sequence"/>
</dbReference>
<keyword evidence="1" id="KW-1188">Viral release from host cell</keyword>
<keyword evidence="5" id="KW-1185">Reference proteome</keyword>
<dbReference type="PANTHER" id="PTHR41328:SF2">
    <property type="entry name" value="TERMINASE SMALL SUBUNIT"/>
    <property type="match status" value="1"/>
</dbReference>
<dbReference type="RefSeq" id="WP_188819549.1">
    <property type="nucleotide sequence ID" value="NZ_BMLK01000008.1"/>
</dbReference>
<feature type="region of interest" description="Disordered" evidence="3">
    <location>
        <begin position="151"/>
        <end position="180"/>
    </location>
</feature>
<reference evidence="5" key="1">
    <citation type="journal article" date="2019" name="Int. J. Syst. Evol. Microbiol.">
        <title>The Global Catalogue of Microorganisms (GCM) 10K type strain sequencing project: providing services to taxonomists for standard genome sequencing and annotation.</title>
        <authorList>
            <consortium name="The Broad Institute Genomics Platform"/>
            <consortium name="The Broad Institute Genome Sequencing Center for Infectious Disease"/>
            <person name="Wu L."/>
            <person name="Ma J."/>
        </authorList>
    </citation>
    <scope>NUCLEOTIDE SEQUENCE [LARGE SCALE GENOMIC DNA]</scope>
    <source>
        <strain evidence="5">CGMCC 1.6784</strain>
    </source>
</reference>
<comment type="caution">
    <text evidence="4">The sequence shown here is derived from an EMBL/GenBank/DDBJ whole genome shotgun (WGS) entry which is preliminary data.</text>
</comment>
<evidence type="ECO:0000313" key="4">
    <source>
        <dbReference type="EMBL" id="GGN49460.1"/>
    </source>
</evidence>
<dbReference type="EMBL" id="BMLK01000008">
    <property type="protein sequence ID" value="GGN49460.1"/>
    <property type="molecule type" value="Genomic_DNA"/>
</dbReference>
<organism evidence="4 5">
    <name type="scientific">Novosphingobium indicum</name>
    <dbReference type="NCBI Taxonomy" id="462949"/>
    <lineage>
        <taxon>Bacteria</taxon>
        <taxon>Pseudomonadati</taxon>
        <taxon>Pseudomonadota</taxon>
        <taxon>Alphaproteobacteria</taxon>
        <taxon>Sphingomonadales</taxon>
        <taxon>Sphingomonadaceae</taxon>
        <taxon>Novosphingobium</taxon>
    </lineage>
</organism>
<dbReference type="Pfam" id="PF03592">
    <property type="entry name" value="Terminase_2"/>
    <property type="match status" value="1"/>
</dbReference>
<dbReference type="InterPro" id="IPR052404">
    <property type="entry name" value="SPP1-like_terminase"/>
</dbReference>
<name>A0ABQ2JND6_9SPHN</name>
<evidence type="ECO:0000256" key="3">
    <source>
        <dbReference type="SAM" id="MobiDB-lite"/>
    </source>
</evidence>
<dbReference type="InterPro" id="IPR038713">
    <property type="entry name" value="Terminase_Gp1_N_sf"/>
</dbReference>
<protein>
    <submittedName>
        <fullName evidence="4">Terminase</fullName>
    </submittedName>
</protein>
<keyword evidence="2" id="KW-0231">Viral genome packaging</keyword>
<gene>
    <name evidence="4" type="ORF">GCM10011349_20110</name>
</gene>
<dbReference type="InterPro" id="IPR005335">
    <property type="entry name" value="Terminase_ssu"/>
</dbReference>
<accession>A0ABQ2JND6</accession>